<reference evidence="2" key="5">
    <citation type="journal article" date="2021" name="G3 (Bethesda)">
        <title>Aegilops tauschii genome assembly Aet v5.0 features greater sequence contiguity and improved annotation.</title>
        <authorList>
            <person name="Wang L."/>
            <person name="Zhu T."/>
            <person name="Rodriguez J.C."/>
            <person name="Deal K.R."/>
            <person name="Dubcovsky J."/>
            <person name="McGuire P.E."/>
            <person name="Lux T."/>
            <person name="Spannagl M."/>
            <person name="Mayer K.F.X."/>
            <person name="Baldrich P."/>
            <person name="Meyers B.C."/>
            <person name="Huo N."/>
            <person name="Gu Y.Q."/>
            <person name="Zhou H."/>
            <person name="Devos K.M."/>
            <person name="Bennetzen J.L."/>
            <person name="Unver T."/>
            <person name="Budak H."/>
            <person name="Gulick P.J."/>
            <person name="Galiba G."/>
            <person name="Kalapos B."/>
            <person name="Nelson D.R."/>
            <person name="Li P."/>
            <person name="You F.M."/>
            <person name="Luo M.C."/>
            <person name="Dvorak J."/>
        </authorList>
    </citation>
    <scope>NUCLEOTIDE SEQUENCE [LARGE SCALE GENOMIC DNA]</scope>
    <source>
        <strain evidence="2">cv. AL8/78</strain>
    </source>
</reference>
<keyword evidence="3" id="KW-1185">Reference proteome</keyword>
<accession>A0A453CYK1</accession>
<dbReference type="STRING" id="200361.A0A453CYK1"/>
<dbReference type="PANTHER" id="PTHR33116">
    <property type="entry name" value="REVERSE TRANSCRIPTASE ZINC-BINDING DOMAIN-CONTAINING PROTEIN-RELATED-RELATED"/>
    <property type="match status" value="1"/>
</dbReference>
<protein>
    <recommendedName>
        <fullName evidence="1">Reverse transcriptase domain-containing protein</fullName>
    </recommendedName>
</protein>
<reference evidence="2" key="4">
    <citation type="submission" date="2019-03" db="UniProtKB">
        <authorList>
            <consortium name="EnsemblPlants"/>
        </authorList>
    </citation>
    <scope>IDENTIFICATION</scope>
</reference>
<name>A0A453CYK1_AEGTS</name>
<evidence type="ECO:0000313" key="3">
    <source>
        <dbReference type="Proteomes" id="UP000015105"/>
    </source>
</evidence>
<dbReference type="Proteomes" id="UP000015105">
    <property type="component" value="Chromosome 2D"/>
</dbReference>
<reference evidence="3" key="2">
    <citation type="journal article" date="2017" name="Nat. Plants">
        <title>The Aegilops tauschii genome reveals multiple impacts of transposons.</title>
        <authorList>
            <person name="Zhao G."/>
            <person name="Zou C."/>
            <person name="Li K."/>
            <person name="Wang K."/>
            <person name="Li T."/>
            <person name="Gao L."/>
            <person name="Zhang X."/>
            <person name="Wang H."/>
            <person name="Yang Z."/>
            <person name="Liu X."/>
            <person name="Jiang W."/>
            <person name="Mao L."/>
            <person name="Kong X."/>
            <person name="Jiao Y."/>
            <person name="Jia J."/>
        </authorList>
    </citation>
    <scope>NUCLEOTIDE SEQUENCE [LARGE SCALE GENOMIC DNA]</scope>
    <source>
        <strain evidence="3">cv. AL8/78</strain>
    </source>
</reference>
<evidence type="ECO:0000313" key="2">
    <source>
        <dbReference type="EnsemblPlants" id="AET2Gv21013500.1"/>
    </source>
</evidence>
<evidence type="ECO:0000259" key="1">
    <source>
        <dbReference type="PROSITE" id="PS50878"/>
    </source>
</evidence>
<dbReference type="PROSITE" id="PS50878">
    <property type="entry name" value="RT_POL"/>
    <property type="match status" value="1"/>
</dbReference>
<proteinExistence type="predicted"/>
<dbReference type="Pfam" id="PF00078">
    <property type="entry name" value="RVT_1"/>
    <property type="match status" value="1"/>
</dbReference>
<dbReference type="EnsemblPlants" id="AET2Gv21013500.1">
    <property type="protein sequence ID" value="AET2Gv21013500.1"/>
    <property type="gene ID" value="AET2Gv21013500"/>
</dbReference>
<dbReference type="Gramene" id="AET2Gv21013500.1">
    <property type="protein sequence ID" value="AET2Gv21013500.1"/>
    <property type="gene ID" value="AET2Gv21013500"/>
</dbReference>
<feature type="domain" description="Reverse transcriptase" evidence="1">
    <location>
        <begin position="1"/>
        <end position="163"/>
    </location>
</feature>
<dbReference type="InterPro" id="IPR043502">
    <property type="entry name" value="DNA/RNA_pol_sf"/>
</dbReference>
<reference evidence="2" key="3">
    <citation type="journal article" date="2017" name="Nature">
        <title>Genome sequence of the progenitor of the wheat D genome Aegilops tauschii.</title>
        <authorList>
            <person name="Luo M.C."/>
            <person name="Gu Y.Q."/>
            <person name="Puiu D."/>
            <person name="Wang H."/>
            <person name="Twardziok S.O."/>
            <person name="Deal K.R."/>
            <person name="Huo N."/>
            <person name="Zhu T."/>
            <person name="Wang L."/>
            <person name="Wang Y."/>
            <person name="McGuire P.E."/>
            <person name="Liu S."/>
            <person name="Long H."/>
            <person name="Ramasamy R.K."/>
            <person name="Rodriguez J.C."/>
            <person name="Van S.L."/>
            <person name="Yuan L."/>
            <person name="Wang Z."/>
            <person name="Xia Z."/>
            <person name="Xiao L."/>
            <person name="Anderson O.D."/>
            <person name="Ouyang S."/>
            <person name="Liang Y."/>
            <person name="Zimin A.V."/>
            <person name="Pertea G."/>
            <person name="Qi P."/>
            <person name="Bennetzen J.L."/>
            <person name="Dai X."/>
            <person name="Dawson M.W."/>
            <person name="Muller H.G."/>
            <person name="Kugler K."/>
            <person name="Rivarola-Duarte L."/>
            <person name="Spannagl M."/>
            <person name="Mayer K.F.X."/>
            <person name="Lu F.H."/>
            <person name="Bevan M.W."/>
            <person name="Leroy P."/>
            <person name="Li P."/>
            <person name="You F.M."/>
            <person name="Sun Q."/>
            <person name="Liu Z."/>
            <person name="Lyons E."/>
            <person name="Wicker T."/>
            <person name="Salzberg S.L."/>
            <person name="Devos K.M."/>
            <person name="Dvorak J."/>
        </authorList>
    </citation>
    <scope>NUCLEOTIDE SEQUENCE [LARGE SCALE GENOMIC DNA]</scope>
    <source>
        <strain evidence="2">cv. AL8/78</strain>
    </source>
</reference>
<dbReference type="SUPFAM" id="SSF56672">
    <property type="entry name" value="DNA/RNA polymerases"/>
    <property type="match status" value="1"/>
</dbReference>
<dbReference type="PANTHER" id="PTHR33116:SF86">
    <property type="entry name" value="REVERSE TRANSCRIPTASE DOMAIN-CONTAINING PROTEIN"/>
    <property type="match status" value="1"/>
</dbReference>
<reference evidence="3" key="1">
    <citation type="journal article" date="2014" name="Science">
        <title>Ancient hybridizations among the ancestral genomes of bread wheat.</title>
        <authorList>
            <consortium name="International Wheat Genome Sequencing Consortium,"/>
            <person name="Marcussen T."/>
            <person name="Sandve S.R."/>
            <person name="Heier L."/>
            <person name="Spannagl M."/>
            <person name="Pfeifer M."/>
            <person name="Jakobsen K.S."/>
            <person name="Wulff B.B."/>
            <person name="Steuernagel B."/>
            <person name="Mayer K.F."/>
            <person name="Olsen O.A."/>
        </authorList>
    </citation>
    <scope>NUCLEOTIDE SEQUENCE [LARGE SCALE GENOMIC DNA]</scope>
    <source>
        <strain evidence="3">cv. AL8/78</strain>
    </source>
</reference>
<organism evidence="2 3">
    <name type="scientific">Aegilops tauschii subsp. strangulata</name>
    <name type="common">Goatgrass</name>
    <dbReference type="NCBI Taxonomy" id="200361"/>
    <lineage>
        <taxon>Eukaryota</taxon>
        <taxon>Viridiplantae</taxon>
        <taxon>Streptophyta</taxon>
        <taxon>Embryophyta</taxon>
        <taxon>Tracheophyta</taxon>
        <taxon>Spermatophyta</taxon>
        <taxon>Magnoliopsida</taxon>
        <taxon>Liliopsida</taxon>
        <taxon>Poales</taxon>
        <taxon>Poaceae</taxon>
        <taxon>BOP clade</taxon>
        <taxon>Pooideae</taxon>
        <taxon>Triticodae</taxon>
        <taxon>Triticeae</taxon>
        <taxon>Triticinae</taxon>
        <taxon>Aegilops</taxon>
    </lineage>
</organism>
<dbReference type="InterPro" id="IPR000477">
    <property type="entry name" value="RT_dom"/>
</dbReference>
<dbReference type="AlphaFoldDB" id="A0A453CYK1"/>
<sequence>MQKLGFSHRWIDWIMTCVTSMRYSVKLNETLLDSFAPTRGLRQGDPLSPFLFLFVADGLSAILKNRVATGLITPVRICRRAPGISHLLFADDTLLFFEATRVQAENIMDALAMYGAATGQSLNYDKCSMFFGASCPSTVQEEVRQVLQVQSLVFEEKYLGLPTPEGRMSKGKFQNLQTSLTKRLIQWGDGQLAQPRREVLVKSVAQALPTYIMGVFKLPFSVCDDLTRMVRNFYWGSAKGKRKVHWRGWDYLMQPKDRGGAGFRDFRLFNQALLARQAWRLISRPDSLCAQVLKARYYPEGKLEDTVFTGNASSSW</sequence>